<dbReference type="AlphaFoldDB" id="A0A1I6FNK8"/>
<evidence type="ECO:0000256" key="3">
    <source>
        <dbReference type="ARBA" id="ARBA00023141"/>
    </source>
</evidence>
<evidence type="ECO:0000256" key="1">
    <source>
        <dbReference type="ARBA" id="ARBA00004871"/>
    </source>
</evidence>
<accession>A0A1I6FNK8</accession>
<keyword evidence="2" id="KW-0560">Oxidoreductase</keyword>
<dbReference type="STRING" id="400055.SAMN04490243_0255"/>
<dbReference type="Pfam" id="PF08501">
    <property type="entry name" value="Shikimate_dh_N"/>
    <property type="match status" value="1"/>
</dbReference>
<dbReference type="GO" id="GO:0004764">
    <property type="term" value="F:shikimate 3-dehydrogenase (NADP+) activity"/>
    <property type="evidence" value="ECO:0007669"/>
    <property type="project" value="InterPro"/>
</dbReference>
<evidence type="ECO:0000259" key="4">
    <source>
        <dbReference type="Pfam" id="PF08501"/>
    </source>
</evidence>
<dbReference type="Proteomes" id="UP000199534">
    <property type="component" value="Unassembled WGS sequence"/>
</dbReference>
<feature type="domain" description="Shikimate dehydrogenase substrate binding N-terminal" evidence="4">
    <location>
        <begin position="6"/>
        <end position="88"/>
    </location>
</feature>
<dbReference type="Gene3D" id="3.40.50.720">
    <property type="entry name" value="NAD(P)-binding Rossmann-like Domain"/>
    <property type="match status" value="1"/>
</dbReference>
<gene>
    <name evidence="5" type="ORF">SAMN04490243_0255</name>
</gene>
<evidence type="ECO:0000256" key="2">
    <source>
        <dbReference type="ARBA" id="ARBA00023002"/>
    </source>
</evidence>
<dbReference type="RefSeq" id="WP_092980046.1">
    <property type="nucleotide sequence ID" value="NZ_FOYQ01000001.1"/>
</dbReference>
<dbReference type="GO" id="GO:0009423">
    <property type="term" value="P:chorismate biosynthetic process"/>
    <property type="evidence" value="ECO:0007669"/>
    <property type="project" value="TreeGrafter"/>
</dbReference>
<dbReference type="OrthoDB" id="9792692at2"/>
<dbReference type="CDD" id="cd01065">
    <property type="entry name" value="NAD_bind_Shikimate_DH"/>
    <property type="match status" value="1"/>
</dbReference>
<keyword evidence="3" id="KW-0057">Aromatic amino acid biosynthesis</keyword>
<dbReference type="InterPro" id="IPR022893">
    <property type="entry name" value="Shikimate_DH_fam"/>
</dbReference>
<keyword evidence="6" id="KW-1185">Reference proteome</keyword>
<keyword evidence="3" id="KW-0028">Amino-acid biosynthesis</keyword>
<sequence length="243" mass="26987">MKRFGLIGKNIAYSFSRGYFAQKFKDLGLESHSYENFDLPSITAFPELIKSNPDLKGLNVTIPYKQEIIPLLDDLHPEAEAIGAVNTIAFVEGKTMGYNTDIIGFRDSLKPLLRPTDQAALVLGSGGASKAVCHVLDSLGIRFEMVSRKPGPDQYSYQDLTDGVLGQYQILINCTPLGTHPRIEAAPDLRYEALDSSHLLYDLVYNPPLTRFLKLGLQQGSRIKNGHEMLELQAEASWGIWNS</sequence>
<dbReference type="PANTHER" id="PTHR21089">
    <property type="entry name" value="SHIKIMATE DEHYDROGENASE"/>
    <property type="match status" value="1"/>
</dbReference>
<comment type="pathway">
    <text evidence="1">Metabolic intermediate biosynthesis; chorismate biosynthesis; chorismate from D-erythrose 4-phosphate and phosphoenolpyruvate: step 4/7.</text>
</comment>
<dbReference type="PANTHER" id="PTHR21089:SF1">
    <property type="entry name" value="BIFUNCTIONAL 3-DEHYDROQUINATE DEHYDRATASE_SHIKIMATE DEHYDROGENASE, CHLOROPLASTIC"/>
    <property type="match status" value="1"/>
</dbReference>
<dbReference type="Gene3D" id="3.40.50.10860">
    <property type="entry name" value="Leucine Dehydrogenase, chain A, domain 1"/>
    <property type="match status" value="1"/>
</dbReference>
<reference evidence="5 6" key="1">
    <citation type="submission" date="2016-10" db="EMBL/GenBank/DDBJ databases">
        <authorList>
            <person name="de Groot N.N."/>
        </authorList>
    </citation>
    <scope>NUCLEOTIDE SEQUENCE [LARGE SCALE GENOMIC DNA]</scope>
    <source>
        <strain evidence="5 6">DSM 21019</strain>
    </source>
</reference>
<dbReference type="InterPro" id="IPR036291">
    <property type="entry name" value="NAD(P)-bd_dom_sf"/>
</dbReference>
<dbReference type="EMBL" id="FOYQ01000001">
    <property type="protein sequence ID" value="SFR31506.1"/>
    <property type="molecule type" value="Genomic_DNA"/>
</dbReference>
<dbReference type="SUPFAM" id="SSF53223">
    <property type="entry name" value="Aminoacid dehydrogenase-like, N-terminal domain"/>
    <property type="match status" value="1"/>
</dbReference>
<evidence type="ECO:0000313" key="6">
    <source>
        <dbReference type="Proteomes" id="UP000199534"/>
    </source>
</evidence>
<dbReference type="GO" id="GO:0019632">
    <property type="term" value="P:shikimate metabolic process"/>
    <property type="evidence" value="ECO:0007669"/>
    <property type="project" value="TreeGrafter"/>
</dbReference>
<dbReference type="GO" id="GO:0050661">
    <property type="term" value="F:NADP binding"/>
    <property type="evidence" value="ECO:0007669"/>
    <property type="project" value="TreeGrafter"/>
</dbReference>
<dbReference type="SUPFAM" id="SSF51735">
    <property type="entry name" value="NAD(P)-binding Rossmann-fold domains"/>
    <property type="match status" value="1"/>
</dbReference>
<dbReference type="InterPro" id="IPR046346">
    <property type="entry name" value="Aminoacid_DH-like_N_sf"/>
</dbReference>
<dbReference type="GO" id="GO:0005829">
    <property type="term" value="C:cytosol"/>
    <property type="evidence" value="ECO:0007669"/>
    <property type="project" value="TreeGrafter"/>
</dbReference>
<evidence type="ECO:0000313" key="5">
    <source>
        <dbReference type="EMBL" id="SFR31506.1"/>
    </source>
</evidence>
<name>A0A1I6FNK8_9FLAO</name>
<proteinExistence type="predicted"/>
<dbReference type="GO" id="GO:0009073">
    <property type="term" value="P:aromatic amino acid family biosynthetic process"/>
    <property type="evidence" value="ECO:0007669"/>
    <property type="project" value="UniProtKB-KW"/>
</dbReference>
<protein>
    <submittedName>
        <fullName evidence="5">Shikimate dehydrogenase</fullName>
    </submittedName>
</protein>
<dbReference type="InterPro" id="IPR013708">
    <property type="entry name" value="Shikimate_DH-bd_N"/>
</dbReference>
<organism evidence="5 6">
    <name type="scientific">Robiginitalea myxolifaciens</name>
    <dbReference type="NCBI Taxonomy" id="400055"/>
    <lineage>
        <taxon>Bacteria</taxon>
        <taxon>Pseudomonadati</taxon>
        <taxon>Bacteroidota</taxon>
        <taxon>Flavobacteriia</taxon>
        <taxon>Flavobacteriales</taxon>
        <taxon>Flavobacteriaceae</taxon>
        <taxon>Robiginitalea</taxon>
    </lineage>
</organism>